<reference evidence="5" key="1">
    <citation type="journal article" date="2017" name="Acta Aliment.">
        <title>Plant polysaccharide degrading enzyme system of Thermpbifida cellulosilytica TB100 revealed by de novo genome project data.</title>
        <authorList>
            <person name="Toth A."/>
            <person name="Baka E."/>
            <person name="Luzics S."/>
            <person name="Bata-Vidacs I."/>
            <person name="Nagy I."/>
            <person name="Balint B."/>
            <person name="Herceg R."/>
            <person name="Olasz F."/>
            <person name="Wilk T."/>
            <person name="Nagy T."/>
            <person name="Kriszt B."/>
            <person name="Nagy I."/>
            <person name="Kukolya J."/>
        </authorList>
    </citation>
    <scope>NUCLEOTIDE SEQUENCE [LARGE SCALE GENOMIC DNA]</scope>
    <source>
        <strain evidence="5">TB100</strain>
    </source>
</reference>
<protein>
    <submittedName>
        <fullName evidence="4">Uncharacterized protein</fullName>
    </submittedName>
</protein>
<evidence type="ECO:0000313" key="4">
    <source>
        <dbReference type="EMBL" id="KUP98395.1"/>
    </source>
</evidence>
<name>A0A147KM32_THECS</name>
<feature type="compositionally biased region" description="Basic and acidic residues" evidence="2">
    <location>
        <begin position="320"/>
        <end position="348"/>
    </location>
</feature>
<keyword evidence="1" id="KW-0175">Coiled coil</keyword>
<keyword evidence="3" id="KW-1133">Transmembrane helix</keyword>
<keyword evidence="3" id="KW-0812">Transmembrane</keyword>
<dbReference type="AlphaFoldDB" id="A0A147KM32"/>
<dbReference type="STRING" id="665004.AC529_01720"/>
<keyword evidence="3" id="KW-0472">Membrane</keyword>
<feature type="compositionally biased region" description="Basic and acidic residues" evidence="2">
    <location>
        <begin position="282"/>
        <end position="297"/>
    </location>
</feature>
<feature type="transmembrane region" description="Helical" evidence="3">
    <location>
        <begin position="147"/>
        <end position="171"/>
    </location>
</feature>
<feature type="region of interest" description="Disordered" evidence="2">
    <location>
        <begin position="282"/>
        <end position="350"/>
    </location>
</feature>
<feature type="coiled-coil region" evidence="1">
    <location>
        <begin position="56"/>
        <end position="83"/>
    </location>
</feature>
<feature type="transmembrane region" description="Helical" evidence="3">
    <location>
        <begin position="183"/>
        <end position="203"/>
    </location>
</feature>
<dbReference type="EMBL" id="LGEM01000010">
    <property type="protein sequence ID" value="KUP98395.1"/>
    <property type="molecule type" value="Genomic_DNA"/>
</dbReference>
<dbReference type="Proteomes" id="UP000074382">
    <property type="component" value="Unassembled WGS sequence"/>
</dbReference>
<evidence type="ECO:0000313" key="5">
    <source>
        <dbReference type="Proteomes" id="UP000074382"/>
    </source>
</evidence>
<evidence type="ECO:0000256" key="1">
    <source>
        <dbReference type="SAM" id="Coils"/>
    </source>
</evidence>
<comment type="caution">
    <text evidence="4">The sequence shown here is derived from an EMBL/GenBank/DDBJ whole genome shotgun (WGS) entry which is preliminary data.</text>
</comment>
<feature type="transmembrane region" description="Helical" evidence="3">
    <location>
        <begin position="117"/>
        <end position="141"/>
    </location>
</feature>
<proteinExistence type="predicted"/>
<gene>
    <name evidence="4" type="ORF">AC529_01720</name>
</gene>
<dbReference type="PATRIC" id="fig|665004.4.peg.4214"/>
<feature type="transmembrane region" description="Helical" evidence="3">
    <location>
        <begin position="209"/>
        <end position="237"/>
    </location>
</feature>
<sequence>MIRRRRNREAATADVVAALQEQVRQAQALASVPEQQLLADPRLNPATRELADALEVERLRARLEAEHRRVLRAQRERERQEDEAVRAAAVVDQARAATDPALTVLSVVRSRRRFTSLCLTASLALSVGSAMGLEAAVGTYYPGAPTGIGYLAEVALTGMSTAAIIWSGLLARTGVALSRPVRVALGTLVALPLLASVIGSSLGSGPVGAVASVGSAAFAALSWLVEISAATATAALLRRIDQRTATEEEEVVLVDEPSTTATGDALAVVGDAIADEAAEYLRRSHERPSDHTGDRTELVPALTGAPTGAPDESDQVSASDRMRSHDSDEDTERLPASERRRREGERNRARVQAYLVAYPDASTREIAAHTGLAESTIRRIRRDLRGES</sequence>
<evidence type="ECO:0000256" key="3">
    <source>
        <dbReference type="SAM" id="Phobius"/>
    </source>
</evidence>
<dbReference type="OrthoDB" id="3486024at2"/>
<dbReference type="RefSeq" id="WP_068758748.1">
    <property type="nucleotide sequence ID" value="NZ_KQ950191.1"/>
</dbReference>
<evidence type="ECO:0000256" key="2">
    <source>
        <dbReference type="SAM" id="MobiDB-lite"/>
    </source>
</evidence>
<organism evidence="4 5">
    <name type="scientific">Thermobifida cellulosilytica TB100</name>
    <dbReference type="NCBI Taxonomy" id="665004"/>
    <lineage>
        <taxon>Bacteria</taxon>
        <taxon>Bacillati</taxon>
        <taxon>Actinomycetota</taxon>
        <taxon>Actinomycetes</taxon>
        <taxon>Streptosporangiales</taxon>
        <taxon>Nocardiopsidaceae</taxon>
        <taxon>Thermobifida</taxon>
    </lineage>
</organism>
<keyword evidence="5" id="KW-1185">Reference proteome</keyword>
<accession>A0A147KM32</accession>